<dbReference type="GeneID" id="5129132"/>
<dbReference type="GO" id="GO:0006396">
    <property type="term" value="P:RNA processing"/>
    <property type="evidence" value="ECO:0007669"/>
    <property type="project" value="InterPro"/>
</dbReference>
<proteinExistence type="predicted"/>
<evidence type="ECO:0008006" key="3">
    <source>
        <dbReference type="Google" id="ProtNLM"/>
    </source>
</evidence>
<gene>
    <name evidence="1" type="ORF">PGUG_00688</name>
</gene>
<dbReference type="HOGENOM" id="CLU_036640_0_0_1"/>
<reference evidence="1 2" key="1">
    <citation type="journal article" date="2009" name="Nature">
        <title>Evolution of pathogenicity and sexual reproduction in eight Candida genomes.</title>
        <authorList>
            <person name="Butler G."/>
            <person name="Rasmussen M.D."/>
            <person name="Lin M.F."/>
            <person name="Santos M.A."/>
            <person name="Sakthikumar S."/>
            <person name="Munro C.A."/>
            <person name="Rheinbay E."/>
            <person name="Grabherr M."/>
            <person name="Forche A."/>
            <person name="Reedy J.L."/>
            <person name="Agrafioti I."/>
            <person name="Arnaud M.B."/>
            <person name="Bates S."/>
            <person name="Brown A.J."/>
            <person name="Brunke S."/>
            <person name="Costanzo M.C."/>
            <person name="Fitzpatrick D.A."/>
            <person name="de Groot P.W."/>
            <person name="Harris D."/>
            <person name="Hoyer L.L."/>
            <person name="Hube B."/>
            <person name="Klis F.M."/>
            <person name="Kodira C."/>
            <person name="Lennard N."/>
            <person name="Logue M.E."/>
            <person name="Martin R."/>
            <person name="Neiman A.M."/>
            <person name="Nikolaou E."/>
            <person name="Quail M.A."/>
            <person name="Quinn J."/>
            <person name="Santos M.C."/>
            <person name="Schmitzberger F.F."/>
            <person name="Sherlock G."/>
            <person name="Shah P."/>
            <person name="Silverstein K.A."/>
            <person name="Skrzypek M.S."/>
            <person name="Soll D."/>
            <person name="Staggs R."/>
            <person name="Stansfield I."/>
            <person name="Stumpf M.P."/>
            <person name="Sudbery P.E."/>
            <person name="Srikantha T."/>
            <person name="Zeng Q."/>
            <person name="Berman J."/>
            <person name="Berriman M."/>
            <person name="Heitman J."/>
            <person name="Gow N.A."/>
            <person name="Lorenz M.C."/>
            <person name="Birren B.W."/>
            <person name="Kellis M."/>
            <person name="Cuomo C.A."/>
        </authorList>
    </citation>
    <scope>NUCLEOTIDE SEQUENCE [LARGE SCALE GENOMIC DNA]</scope>
    <source>
        <strain evidence="2">ATCC 6260 / CBS 566 / DSM 6381 / JCM 1539 / NBRC 10279 / NRRL Y-324</strain>
    </source>
</reference>
<dbReference type="SUPFAM" id="SSF69065">
    <property type="entry name" value="RNase III domain-like"/>
    <property type="match status" value="1"/>
</dbReference>
<dbReference type="OrthoDB" id="4091783at2759"/>
<protein>
    <recommendedName>
        <fullName evidence="3">RNase III domain-containing protein</fullName>
    </recommendedName>
</protein>
<dbReference type="KEGG" id="pgu:PGUG_00688"/>
<organism evidence="1 2">
    <name type="scientific">Meyerozyma guilliermondii (strain ATCC 6260 / CBS 566 / DSM 6381 / JCM 1539 / NBRC 10279 / NRRL Y-324)</name>
    <name type="common">Yeast</name>
    <name type="synonym">Candida guilliermondii</name>
    <dbReference type="NCBI Taxonomy" id="294746"/>
    <lineage>
        <taxon>Eukaryota</taxon>
        <taxon>Fungi</taxon>
        <taxon>Dikarya</taxon>
        <taxon>Ascomycota</taxon>
        <taxon>Saccharomycotina</taxon>
        <taxon>Pichiomycetes</taxon>
        <taxon>Debaryomycetaceae</taxon>
        <taxon>Meyerozyma</taxon>
    </lineage>
</organism>
<dbReference type="Proteomes" id="UP000001997">
    <property type="component" value="Unassembled WGS sequence"/>
</dbReference>
<dbReference type="VEuPathDB" id="FungiDB:PGUG_00688"/>
<keyword evidence="2" id="KW-1185">Reference proteome</keyword>
<accession>A5DBN3</accession>
<evidence type="ECO:0000313" key="2">
    <source>
        <dbReference type="Proteomes" id="UP000001997"/>
    </source>
</evidence>
<dbReference type="EMBL" id="CH408155">
    <property type="protein sequence ID" value="EDK36590.2"/>
    <property type="molecule type" value="Genomic_DNA"/>
</dbReference>
<dbReference type="STRING" id="294746.A5DBN3"/>
<dbReference type="InterPro" id="IPR036389">
    <property type="entry name" value="RNase_III_sf"/>
</dbReference>
<dbReference type="AlphaFoldDB" id="A5DBN3"/>
<dbReference type="OMA" id="DFFESYM"/>
<name>A5DBN3_PICGU</name>
<dbReference type="RefSeq" id="XP_001487311.2">
    <property type="nucleotide sequence ID" value="XM_001487261.1"/>
</dbReference>
<dbReference type="Gene3D" id="1.10.1520.10">
    <property type="entry name" value="Ribonuclease III domain"/>
    <property type="match status" value="1"/>
</dbReference>
<evidence type="ECO:0000313" key="1">
    <source>
        <dbReference type="EMBL" id="EDK36590.2"/>
    </source>
</evidence>
<dbReference type="GO" id="GO:0004525">
    <property type="term" value="F:ribonuclease III activity"/>
    <property type="evidence" value="ECO:0007669"/>
    <property type="project" value="InterPro"/>
</dbReference>
<dbReference type="InParanoid" id="A5DBN3"/>
<dbReference type="eggNOG" id="ENOG502TBA8">
    <property type="taxonomic scope" value="Eukaryota"/>
</dbReference>
<sequence length="474" mass="54586">MKVHSANPYKGLKPTIQLSSFPTNISRLAKNNTIRTMRTSSSSMDTTEGLSLDQMVNSSWLRHHLYLLGSDLIKLKLYQKFSHLLTTGGGGLIKNAVFELSSFLKRELVDRRCRADSPESSIASQLKELISYNLSFTADSQRSAILDGEDYRESQFKWFFIAVGYMIVTESERSVEDLADKIISIYMSSTTPTIPIDAASAPQIDRDNARILSLIHRYYRSVDIDYDLLYRPRPISIRMFDSVYYHIDLPPLPKIENKSLLAKALMHKEMYRAFLVKSHPFSEMLLEEGIEPTRDSCKVIRYDLSFLDGLGDFYLARESSKLLYQFKVETAPPSEDAGFGRKSYNMLRTILATNTLLSKLAIAYNLHRGLNDPIIYQFLLEDYVPHISTWSSPEFDMSDDVNGVMRYEQEFIADYFEQYVGALFLEQPEVAQDWINKIYHNILLSIPDLHTTPGRILRYDYRAWSHDVIGRQVM</sequence>